<gene>
    <name evidence="5" type="ORF">B193_1450</name>
</gene>
<dbReference type="Proteomes" id="UP000006272">
    <property type="component" value="Unassembled WGS sequence"/>
</dbReference>
<dbReference type="Gene3D" id="3.40.50.300">
    <property type="entry name" value="P-loop containing nucleotide triphosphate hydrolases"/>
    <property type="match status" value="1"/>
</dbReference>
<dbReference type="CDD" id="cd00009">
    <property type="entry name" value="AAA"/>
    <property type="match status" value="1"/>
</dbReference>
<protein>
    <submittedName>
        <fullName evidence="5">Sigma-54 interacting regulator</fullName>
    </submittedName>
</protein>
<proteinExistence type="predicted"/>
<comment type="caution">
    <text evidence="5">The sequence shown here is derived from an EMBL/GenBank/DDBJ whole genome shotgun (WGS) entry which is preliminary data.</text>
</comment>
<dbReference type="Gene3D" id="1.10.8.60">
    <property type="match status" value="1"/>
</dbReference>
<feature type="domain" description="Sigma-54 factor interaction" evidence="4">
    <location>
        <begin position="38"/>
        <end position="252"/>
    </location>
</feature>
<accession>K6GFF6</accession>
<dbReference type="InterPro" id="IPR002078">
    <property type="entry name" value="Sigma_54_int"/>
</dbReference>
<evidence type="ECO:0000313" key="6">
    <source>
        <dbReference type="Proteomes" id="UP000006272"/>
    </source>
</evidence>
<dbReference type="AlphaFoldDB" id="K6GFF6"/>
<evidence type="ECO:0000256" key="1">
    <source>
        <dbReference type="ARBA" id="ARBA00022741"/>
    </source>
</evidence>
<dbReference type="EMBL" id="ALAO01000114">
    <property type="protein sequence ID" value="EKO39824.1"/>
    <property type="molecule type" value="Genomic_DNA"/>
</dbReference>
<dbReference type="PATRIC" id="fig|1206767.3.peg.1412"/>
<dbReference type="SUPFAM" id="SSF52540">
    <property type="entry name" value="P-loop containing nucleoside triphosphate hydrolases"/>
    <property type="match status" value="1"/>
</dbReference>
<name>K6GFF6_9BACT</name>
<feature type="region of interest" description="Disordered" evidence="3">
    <location>
        <begin position="253"/>
        <end position="289"/>
    </location>
</feature>
<dbReference type="InterPro" id="IPR025662">
    <property type="entry name" value="Sigma_54_int_dom_ATP-bd_1"/>
</dbReference>
<evidence type="ECO:0000256" key="2">
    <source>
        <dbReference type="ARBA" id="ARBA00022840"/>
    </source>
</evidence>
<dbReference type="PROSITE" id="PS50045">
    <property type="entry name" value="SIGMA54_INTERACT_4"/>
    <property type="match status" value="1"/>
</dbReference>
<evidence type="ECO:0000259" key="4">
    <source>
        <dbReference type="PROSITE" id="PS50045"/>
    </source>
</evidence>
<dbReference type="GO" id="GO:0006355">
    <property type="term" value="P:regulation of DNA-templated transcription"/>
    <property type="evidence" value="ECO:0007669"/>
    <property type="project" value="InterPro"/>
</dbReference>
<dbReference type="SMART" id="SM00382">
    <property type="entry name" value="AAA"/>
    <property type="match status" value="1"/>
</dbReference>
<reference evidence="5 6" key="1">
    <citation type="submission" date="2012-07" db="EMBL/GenBank/DDBJ databases">
        <title>Draft genome sequence of Desulfovibrio magneticus str. Maddingley MBC34 obtained from a metagenomic sequence of a methanogenic enrichment isolated from coal-seam formation water in Victoria, Australia.</title>
        <authorList>
            <person name="Greenfield P."/>
            <person name="Hendry P."/>
            <person name="Li D."/>
            <person name="Rosewarne C.P."/>
            <person name="Tran-Dinh N."/>
            <person name="Elbourne L.D.H."/>
            <person name="Paulsen I.T."/>
            <person name="Midgley D.J."/>
        </authorList>
    </citation>
    <scope>NUCLEOTIDE SEQUENCE [LARGE SCALE GENOMIC DNA]</scope>
    <source>
        <strain evidence="6">Maddingley MBC34</strain>
    </source>
</reference>
<dbReference type="Pfam" id="PF00158">
    <property type="entry name" value="Sigma54_activat"/>
    <property type="match status" value="1"/>
</dbReference>
<organism evidence="5 6">
    <name type="scientific">Solidesulfovibrio magneticus str. Maddingley MBC34</name>
    <dbReference type="NCBI Taxonomy" id="1206767"/>
    <lineage>
        <taxon>Bacteria</taxon>
        <taxon>Pseudomonadati</taxon>
        <taxon>Thermodesulfobacteriota</taxon>
        <taxon>Desulfovibrionia</taxon>
        <taxon>Desulfovibrionales</taxon>
        <taxon>Desulfovibrionaceae</taxon>
        <taxon>Solidesulfovibrio</taxon>
    </lineage>
</organism>
<keyword evidence="2" id="KW-0067">ATP-binding</keyword>
<sequence>MRDISLPHDSPGAGESLAGLPQWFTEREVIPLDDNLALVVCHEAMRAVAALCRSAAEQAAPVLLTGETGVGKSLLARFIHASRDPYAPFISRMTAGLEAAVLEKWIFGGPDRPLAGSAMVDEARGGMLVLEEMGDLPVRIQQHLLDSWGDQGRGESQGGPAQWVCTTNLAPRALASPRRMLPEFLERLVRIHIPPLRDRKRDIPALAAYFSWLATAQEPSRGSLDSLANRLARHAFPGNVRELESLVRLNARQDRPPARRAARPGILARTIRPSVQADASAGEESSPSP</sequence>
<keyword evidence="1" id="KW-0547">Nucleotide-binding</keyword>
<evidence type="ECO:0000313" key="5">
    <source>
        <dbReference type="EMBL" id="EKO39824.1"/>
    </source>
</evidence>
<dbReference type="PROSITE" id="PS00675">
    <property type="entry name" value="SIGMA54_INTERACT_1"/>
    <property type="match status" value="1"/>
</dbReference>
<dbReference type="GO" id="GO:0005524">
    <property type="term" value="F:ATP binding"/>
    <property type="evidence" value="ECO:0007669"/>
    <property type="project" value="UniProtKB-KW"/>
</dbReference>
<dbReference type="InterPro" id="IPR058031">
    <property type="entry name" value="AAA_lid_NorR"/>
</dbReference>
<dbReference type="PANTHER" id="PTHR32071">
    <property type="entry name" value="TRANSCRIPTIONAL REGULATORY PROTEIN"/>
    <property type="match status" value="1"/>
</dbReference>
<dbReference type="Pfam" id="PF25601">
    <property type="entry name" value="AAA_lid_14"/>
    <property type="match status" value="1"/>
</dbReference>
<evidence type="ECO:0000256" key="3">
    <source>
        <dbReference type="SAM" id="MobiDB-lite"/>
    </source>
</evidence>
<dbReference type="InterPro" id="IPR003593">
    <property type="entry name" value="AAA+_ATPase"/>
</dbReference>
<dbReference type="InterPro" id="IPR027417">
    <property type="entry name" value="P-loop_NTPase"/>
</dbReference>